<feature type="transmembrane region" description="Helical" evidence="1">
    <location>
        <begin position="32"/>
        <end position="55"/>
    </location>
</feature>
<accession>A0A2V4VMN5</accession>
<reference evidence="2 3" key="1">
    <citation type="submission" date="2018-06" db="EMBL/GenBank/DDBJ databases">
        <title>Genomic Encyclopedia of Type Strains, Phase III (KMG-III): the genomes of soil and plant-associated and newly described type strains.</title>
        <authorList>
            <person name="Whitman W."/>
        </authorList>
    </citation>
    <scope>NUCLEOTIDE SEQUENCE [LARGE SCALE GENOMIC DNA]</scope>
    <source>
        <strain evidence="2 3">CECT 5889</strain>
    </source>
</reference>
<gene>
    <name evidence="2" type="ORF">DFP82_11310</name>
</gene>
<dbReference type="Pfam" id="PF20587">
    <property type="entry name" value="DUF6789"/>
    <property type="match status" value="1"/>
</dbReference>
<dbReference type="InterPro" id="IPR046739">
    <property type="entry name" value="DUF6789"/>
</dbReference>
<proteinExistence type="predicted"/>
<feature type="transmembrane region" description="Helical" evidence="1">
    <location>
        <begin position="98"/>
        <end position="119"/>
    </location>
</feature>
<keyword evidence="3" id="KW-1185">Reference proteome</keyword>
<feature type="transmembrane region" description="Helical" evidence="1">
    <location>
        <begin position="62"/>
        <end position="86"/>
    </location>
</feature>
<evidence type="ECO:0000313" key="2">
    <source>
        <dbReference type="EMBL" id="PYE36524.1"/>
    </source>
</evidence>
<protein>
    <submittedName>
        <fullName evidence="2">Uncharacterized protein</fullName>
    </submittedName>
</protein>
<name>A0A2V4VMN5_9GAMM</name>
<keyword evidence="1" id="KW-0472">Membrane</keyword>
<evidence type="ECO:0000313" key="3">
    <source>
        <dbReference type="Proteomes" id="UP000247746"/>
    </source>
</evidence>
<dbReference type="EMBL" id="QJSU01000013">
    <property type="protein sequence ID" value="PYE36524.1"/>
    <property type="molecule type" value="Genomic_DNA"/>
</dbReference>
<dbReference type="AlphaFoldDB" id="A0A2V4VMN5"/>
<sequence>MSLLLMFKSMMGLMPDFNIIAMIASKMGDSKAIALVAHFMIGSIGYGIGIVLASGNNLHRNFVGLGIGIGFVGWLVMMVAVMPIMGKAMFGLDMPSGFMIPIATLMLHLVFGVVLGKAYTKLVHK</sequence>
<organism evidence="2 3">
    <name type="scientific">Psychrobacter fozii</name>
    <dbReference type="NCBI Taxonomy" id="198480"/>
    <lineage>
        <taxon>Bacteria</taxon>
        <taxon>Pseudomonadati</taxon>
        <taxon>Pseudomonadota</taxon>
        <taxon>Gammaproteobacteria</taxon>
        <taxon>Moraxellales</taxon>
        <taxon>Moraxellaceae</taxon>
        <taxon>Psychrobacter</taxon>
    </lineage>
</organism>
<evidence type="ECO:0000256" key="1">
    <source>
        <dbReference type="SAM" id="Phobius"/>
    </source>
</evidence>
<dbReference type="Proteomes" id="UP000247746">
    <property type="component" value="Unassembled WGS sequence"/>
</dbReference>
<keyword evidence="1" id="KW-0812">Transmembrane</keyword>
<dbReference type="OrthoDB" id="9814048at2"/>
<comment type="caution">
    <text evidence="2">The sequence shown here is derived from an EMBL/GenBank/DDBJ whole genome shotgun (WGS) entry which is preliminary data.</text>
</comment>
<keyword evidence="1" id="KW-1133">Transmembrane helix</keyword>